<proteinExistence type="predicted"/>
<accession>A0A8H5ERV0</accession>
<keyword evidence="1" id="KW-0812">Transmembrane</keyword>
<keyword evidence="1" id="KW-0472">Membrane</keyword>
<sequence length="161" mass="17621">MSDAESGLPLIPKPIAQALLDSLIGTTLVQSLLTGVYAVLFLQTVGPLIRDGKRKVHAGVLTLLFFVVAINLGTTWQELRDVMITHNDTRDTMVFELADGPFQVPQVANATGFIAALIADTLLVWRCYVLWRCNKILLVFFTLLLLGEVALISISLLRSGN</sequence>
<name>A0A8H5ERV0_9AGAR</name>
<dbReference type="AlphaFoldDB" id="A0A8H5ERV0"/>
<keyword evidence="3" id="KW-1185">Reference proteome</keyword>
<organism evidence="2 3">
    <name type="scientific">Psilocybe cf. subviscida</name>
    <dbReference type="NCBI Taxonomy" id="2480587"/>
    <lineage>
        <taxon>Eukaryota</taxon>
        <taxon>Fungi</taxon>
        <taxon>Dikarya</taxon>
        <taxon>Basidiomycota</taxon>
        <taxon>Agaricomycotina</taxon>
        <taxon>Agaricomycetes</taxon>
        <taxon>Agaricomycetidae</taxon>
        <taxon>Agaricales</taxon>
        <taxon>Agaricineae</taxon>
        <taxon>Strophariaceae</taxon>
        <taxon>Psilocybe</taxon>
    </lineage>
</organism>
<comment type="caution">
    <text evidence="2">The sequence shown here is derived from an EMBL/GenBank/DDBJ whole genome shotgun (WGS) entry which is preliminary data.</text>
</comment>
<evidence type="ECO:0000313" key="3">
    <source>
        <dbReference type="Proteomes" id="UP000567179"/>
    </source>
</evidence>
<evidence type="ECO:0000313" key="2">
    <source>
        <dbReference type="EMBL" id="KAF5310049.1"/>
    </source>
</evidence>
<gene>
    <name evidence="2" type="ORF">D9619_010482</name>
</gene>
<evidence type="ECO:0000256" key="1">
    <source>
        <dbReference type="SAM" id="Phobius"/>
    </source>
</evidence>
<dbReference type="Proteomes" id="UP000567179">
    <property type="component" value="Unassembled WGS sequence"/>
</dbReference>
<feature type="transmembrane region" description="Helical" evidence="1">
    <location>
        <begin position="137"/>
        <end position="157"/>
    </location>
</feature>
<feature type="transmembrane region" description="Helical" evidence="1">
    <location>
        <begin position="56"/>
        <end position="76"/>
    </location>
</feature>
<reference evidence="2 3" key="1">
    <citation type="journal article" date="2020" name="ISME J.">
        <title>Uncovering the hidden diversity of litter-decomposition mechanisms in mushroom-forming fungi.</title>
        <authorList>
            <person name="Floudas D."/>
            <person name="Bentzer J."/>
            <person name="Ahren D."/>
            <person name="Johansson T."/>
            <person name="Persson P."/>
            <person name="Tunlid A."/>
        </authorList>
    </citation>
    <scope>NUCLEOTIDE SEQUENCE [LARGE SCALE GENOMIC DNA]</scope>
    <source>
        <strain evidence="2 3">CBS 101986</strain>
    </source>
</reference>
<feature type="transmembrane region" description="Helical" evidence="1">
    <location>
        <begin position="107"/>
        <end position="125"/>
    </location>
</feature>
<protein>
    <submittedName>
        <fullName evidence="2">Uncharacterized protein</fullName>
    </submittedName>
</protein>
<dbReference type="EMBL" id="JAACJJ010000058">
    <property type="protein sequence ID" value="KAF5310049.1"/>
    <property type="molecule type" value="Genomic_DNA"/>
</dbReference>
<keyword evidence="1" id="KW-1133">Transmembrane helix</keyword>
<feature type="transmembrane region" description="Helical" evidence="1">
    <location>
        <begin position="28"/>
        <end position="49"/>
    </location>
</feature>
<dbReference type="OrthoDB" id="3265004at2759"/>